<evidence type="ECO:0000313" key="6">
    <source>
        <dbReference type="EMBL" id="SOE88228.1"/>
    </source>
</evidence>
<keyword evidence="7" id="KW-1185">Reference proteome</keyword>
<keyword evidence="2" id="KW-0805">Transcription regulation</keyword>
<dbReference type="EMBL" id="OCSU01000003">
    <property type="protein sequence ID" value="SOE88228.1"/>
    <property type="molecule type" value="Genomic_DNA"/>
</dbReference>
<gene>
    <name evidence="6" type="ORF">SAMN05446927_6828</name>
</gene>
<evidence type="ECO:0000259" key="5">
    <source>
        <dbReference type="PROSITE" id="PS50931"/>
    </source>
</evidence>
<dbReference type="InterPro" id="IPR037402">
    <property type="entry name" value="YidZ_PBP2"/>
</dbReference>
<evidence type="ECO:0000313" key="7">
    <source>
        <dbReference type="Proteomes" id="UP000219522"/>
    </source>
</evidence>
<protein>
    <submittedName>
        <fullName evidence="6">DNA-binding transcriptional regulator, LysR family</fullName>
    </submittedName>
</protein>
<sequence>MNLRSVDLNLLVVLEALLDEAHVTRAADRLGLSQPAMSNALDRCRHLFRDPLLERGRGTMRLTPKAESLRAPLANLLAEVRAVLAPPSTDLSTLAQTVRIVMADFPAIAVTGPLHAALQETAPGIDVVVQPWHGAEAALDQLAKGAADLAVSIFPALGAPFRCTHLLDEHYAVVMREGHPAARAFDLDAWLRYPHVLVSGRGETHGALDDALRKHGRTRRVGMVVPSFVMVPALLANSDLIAMMPSRARPSPDDGAFASFMPPIPVDGFPLHLAWHARRDDDPGVQHVAGIVARLLGGERGSAE</sequence>
<name>A0A7Z7N6Q5_9BURK</name>
<dbReference type="Pfam" id="PF03466">
    <property type="entry name" value="LysR_substrate"/>
    <property type="match status" value="1"/>
</dbReference>
<dbReference type="InterPro" id="IPR005119">
    <property type="entry name" value="LysR_subst-bd"/>
</dbReference>
<evidence type="ECO:0000256" key="1">
    <source>
        <dbReference type="ARBA" id="ARBA00009437"/>
    </source>
</evidence>
<dbReference type="RefSeq" id="WP_062633890.1">
    <property type="nucleotide sequence ID" value="NZ_FCOG02000009.1"/>
</dbReference>
<feature type="domain" description="HTH lysR-type" evidence="5">
    <location>
        <begin position="6"/>
        <end position="63"/>
    </location>
</feature>
<reference evidence="6 7" key="1">
    <citation type="submission" date="2017-09" db="EMBL/GenBank/DDBJ databases">
        <authorList>
            <person name="Varghese N."/>
            <person name="Submissions S."/>
        </authorList>
    </citation>
    <scope>NUCLEOTIDE SEQUENCE [LARGE SCALE GENOMIC DNA]</scope>
    <source>
        <strain evidence="6 7">OK806</strain>
    </source>
</reference>
<dbReference type="InterPro" id="IPR036388">
    <property type="entry name" value="WH-like_DNA-bd_sf"/>
</dbReference>
<keyword evidence="3 6" id="KW-0238">DNA-binding</keyword>
<dbReference type="PANTHER" id="PTHR30118">
    <property type="entry name" value="HTH-TYPE TRANSCRIPTIONAL REGULATOR LEUO-RELATED"/>
    <property type="match status" value="1"/>
</dbReference>
<dbReference type="PROSITE" id="PS50931">
    <property type="entry name" value="HTH_LYSR"/>
    <property type="match status" value="1"/>
</dbReference>
<proteinExistence type="inferred from homology"/>
<keyword evidence="4" id="KW-0804">Transcription</keyword>
<comment type="similarity">
    <text evidence="1">Belongs to the LysR transcriptional regulatory family.</text>
</comment>
<dbReference type="SUPFAM" id="SSF53850">
    <property type="entry name" value="Periplasmic binding protein-like II"/>
    <property type="match status" value="1"/>
</dbReference>
<dbReference type="SUPFAM" id="SSF46785">
    <property type="entry name" value="Winged helix' DNA-binding domain"/>
    <property type="match status" value="1"/>
</dbReference>
<accession>A0A7Z7N6Q5</accession>
<dbReference type="CDD" id="cd08417">
    <property type="entry name" value="PBP2_Nitroaromatics_like"/>
    <property type="match status" value="1"/>
</dbReference>
<evidence type="ECO:0000256" key="3">
    <source>
        <dbReference type="ARBA" id="ARBA00023125"/>
    </source>
</evidence>
<dbReference type="OrthoDB" id="8523210at2"/>
<evidence type="ECO:0000256" key="4">
    <source>
        <dbReference type="ARBA" id="ARBA00023163"/>
    </source>
</evidence>
<dbReference type="Gene3D" id="3.40.190.10">
    <property type="entry name" value="Periplasmic binding protein-like II"/>
    <property type="match status" value="2"/>
</dbReference>
<dbReference type="InterPro" id="IPR000847">
    <property type="entry name" value="LysR_HTH_N"/>
</dbReference>
<comment type="caution">
    <text evidence="6">The sequence shown here is derived from an EMBL/GenBank/DDBJ whole genome shotgun (WGS) entry which is preliminary data.</text>
</comment>
<evidence type="ECO:0000256" key="2">
    <source>
        <dbReference type="ARBA" id="ARBA00023015"/>
    </source>
</evidence>
<dbReference type="PANTHER" id="PTHR30118:SF15">
    <property type="entry name" value="TRANSCRIPTIONAL REGULATORY PROTEIN"/>
    <property type="match status" value="1"/>
</dbReference>
<dbReference type="Gene3D" id="1.10.10.10">
    <property type="entry name" value="Winged helix-like DNA-binding domain superfamily/Winged helix DNA-binding domain"/>
    <property type="match status" value="1"/>
</dbReference>
<dbReference type="Pfam" id="PF00126">
    <property type="entry name" value="HTH_1"/>
    <property type="match status" value="1"/>
</dbReference>
<organism evidence="6 7">
    <name type="scientific">Caballeronia arationis</name>
    <dbReference type="NCBI Taxonomy" id="1777142"/>
    <lineage>
        <taxon>Bacteria</taxon>
        <taxon>Pseudomonadati</taxon>
        <taxon>Pseudomonadota</taxon>
        <taxon>Betaproteobacteria</taxon>
        <taxon>Burkholderiales</taxon>
        <taxon>Burkholderiaceae</taxon>
        <taxon>Caballeronia</taxon>
    </lineage>
</organism>
<dbReference type="InterPro" id="IPR050389">
    <property type="entry name" value="LysR-type_TF"/>
</dbReference>
<dbReference type="GO" id="GO:0003700">
    <property type="term" value="F:DNA-binding transcription factor activity"/>
    <property type="evidence" value="ECO:0007669"/>
    <property type="project" value="InterPro"/>
</dbReference>
<dbReference type="AlphaFoldDB" id="A0A7Z7N6Q5"/>
<dbReference type="GO" id="GO:0003677">
    <property type="term" value="F:DNA binding"/>
    <property type="evidence" value="ECO:0007669"/>
    <property type="project" value="UniProtKB-KW"/>
</dbReference>
<dbReference type="InterPro" id="IPR036390">
    <property type="entry name" value="WH_DNA-bd_sf"/>
</dbReference>
<dbReference type="Proteomes" id="UP000219522">
    <property type="component" value="Unassembled WGS sequence"/>
</dbReference>